<gene>
    <name evidence="1" type="ORF">H8K33_07725</name>
</gene>
<reference evidence="1 2" key="1">
    <citation type="submission" date="2020-08" db="EMBL/GenBank/DDBJ databases">
        <title>Novel species isolated from subtropical streams in China.</title>
        <authorList>
            <person name="Lu H."/>
        </authorList>
    </citation>
    <scope>NUCLEOTIDE SEQUENCE [LARGE SCALE GENOMIC DNA]</scope>
    <source>
        <strain evidence="1 2">KCTC 52442</strain>
    </source>
</reference>
<evidence type="ECO:0000313" key="1">
    <source>
        <dbReference type="EMBL" id="MBC3831394.1"/>
    </source>
</evidence>
<proteinExistence type="predicted"/>
<dbReference type="RefSeq" id="WP_186890393.1">
    <property type="nucleotide sequence ID" value="NZ_JACOFU010000002.1"/>
</dbReference>
<evidence type="ECO:0000313" key="2">
    <source>
        <dbReference type="Proteomes" id="UP000643610"/>
    </source>
</evidence>
<sequence>MKNLAEYLFEHRAKNLPAIDLAEIFDRLIWVLDDNDRQIMETIETWLLGNDSEKIEVALLMNEIFPFEDRLQMENVLNRIAIDFPKLSHHCSKLIDTRRKQHSA</sequence>
<dbReference type="Proteomes" id="UP000643610">
    <property type="component" value="Unassembled WGS sequence"/>
</dbReference>
<name>A0ABR6XPF2_9BURK</name>
<organism evidence="1 2">
    <name type="scientific">Undibacterium amnicola</name>
    <dbReference type="NCBI Taxonomy" id="1834038"/>
    <lineage>
        <taxon>Bacteria</taxon>
        <taxon>Pseudomonadati</taxon>
        <taxon>Pseudomonadota</taxon>
        <taxon>Betaproteobacteria</taxon>
        <taxon>Burkholderiales</taxon>
        <taxon>Oxalobacteraceae</taxon>
        <taxon>Undibacterium</taxon>
    </lineage>
</organism>
<comment type="caution">
    <text evidence="1">The sequence shown here is derived from an EMBL/GenBank/DDBJ whole genome shotgun (WGS) entry which is preliminary data.</text>
</comment>
<evidence type="ECO:0008006" key="3">
    <source>
        <dbReference type="Google" id="ProtNLM"/>
    </source>
</evidence>
<protein>
    <recommendedName>
        <fullName evidence="3">MafI family immunity protein</fullName>
    </recommendedName>
</protein>
<keyword evidence="2" id="KW-1185">Reference proteome</keyword>
<accession>A0ABR6XPF2</accession>
<dbReference type="EMBL" id="JACOFU010000002">
    <property type="protein sequence ID" value="MBC3831394.1"/>
    <property type="molecule type" value="Genomic_DNA"/>
</dbReference>